<dbReference type="InterPro" id="IPR018470">
    <property type="entry name" value="Metal-bd_Tp34-typ"/>
</dbReference>
<feature type="signal peptide" evidence="3">
    <location>
        <begin position="1"/>
        <end position="16"/>
    </location>
</feature>
<dbReference type="AlphaFoldDB" id="A0A7X2HA51"/>
<gene>
    <name evidence="4" type="ORF">GJB61_21975</name>
</gene>
<dbReference type="PIRSF" id="PIRSF017018">
    <property type="entry name" value="Tp34"/>
    <property type="match status" value="1"/>
</dbReference>
<dbReference type="EMBL" id="WJXB01000010">
    <property type="protein sequence ID" value="MRN55653.1"/>
    <property type="molecule type" value="Genomic_DNA"/>
</dbReference>
<feature type="chain" id="PRO_5038983571" description="Iron transporter" evidence="3">
    <location>
        <begin position="17"/>
        <end position="207"/>
    </location>
</feature>
<dbReference type="Gene3D" id="2.60.40.2480">
    <property type="entry name" value="Periplasmic metal-binding protein Tp34-type"/>
    <property type="match status" value="1"/>
</dbReference>
<keyword evidence="2 3" id="KW-0732">Signal</keyword>
<evidence type="ECO:0000256" key="1">
    <source>
        <dbReference type="ARBA" id="ARBA00010013"/>
    </source>
</evidence>
<sequence>MIKFKNYLLLSGIVLALSAVMVGCSTDSNTNNTASSENNAAVNAPADEAAAFEEFPIGEEQEVEGMKIGALYLQPVDMEPMDKAGLPSAQSDFHLEADIAALEGNETGFGIGEFIPYLTVHYQIKAKDSDKVVSEGTFMPMNASDGAHYGANVKLAGAGEYTLNYVVESPEKMDYLLHTDDATGVKGRFWQEPIELTWEFSWVPRTW</sequence>
<evidence type="ECO:0000256" key="3">
    <source>
        <dbReference type="SAM" id="SignalP"/>
    </source>
</evidence>
<keyword evidence="5" id="KW-1185">Reference proteome</keyword>
<protein>
    <recommendedName>
        <fullName evidence="6">Iron transporter</fullName>
    </recommendedName>
</protein>
<evidence type="ECO:0008006" key="6">
    <source>
        <dbReference type="Google" id="ProtNLM"/>
    </source>
</evidence>
<comment type="similarity">
    <text evidence="1">Belongs to the UPF0423 family.</text>
</comment>
<name>A0A7X2HA51_9BACL</name>
<organism evidence="4 5">
    <name type="scientific">Paenibacillus monticola</name>
    <dbReference type="NCBI Taxonomy" id="2666075"/>
    <lineage>
        <taxon>Bacteria</taxon>
        <taxon>Bacillati</taxon>
        <taxon>Bacillota</taxon>
        <taxon>Bacilli</taxon>
        <taxon>Bacillales</taxon>
        <taxon>Paenibacillaceae</taxon>
        <taxon>Paenibacillus</taxon>
    </lineage>
</organism>
<accession>A0A7X2HA51</accession>
<dbReference type="RefSeq" id="WP_154121162.1">
    <property type="nucleotide sequence ID" value="NZ_WJXB01000010.1"/>
</dbReference>
<dbReference type="Proteomes" id="UP000463051">
    <property type="component" value="Unassembled WGS sequence"/>
</dbReference>
<evidence type="ECO:0000313" key="5">
    <source>
        <dbReference type="Proteomes" id="UP000463051"/>
    </source>
</evidence>
<dbReference type="Pfam" id="PF10634">
    <property type="entry name" value="Iron_transport"/>
    <property type="match status" value="1"/>
</dbReference>
<comment type="caution">
    <text evidence="4">The sequence shown here is derived from an EMBL/GenBank/DDBJ whole genome shotgun (WGS) entry which is preliminary data.</text>
</comment>
<dbReference type="PROSITE" id="PS51257">
    <property type="entry name" value="PROKAR_LIPOPROTEIN"/>
    <property type="match status" value="1"/>
</dbReference>
<reference evidence="4 5" key="1">
    <citation type="submission" date="2019-11" db="EMBL/GenBank/DDBJ databases">
        <title>Paenibacillus monticola sp. nov., a novel PGPR strain isolated from mountain sample in China.</title>
        <authorList>
            <person name="Zhao Q."/>
            <person name="Li H.-P."/>
            <person name="Zhang J.-L."/>
        </authorList>
    </citation>
    <scope>NUCLEOTIDE SEQUENCE [LARGE SCALE GENOMIC DNA]</scope>
    <source>
        <strain evidence="4 5">LC-T2</strain>
    </source>
</reference>
<dbReference type="InterPro" id="IPR038482">
    <property type="entry name" value="Tp34-type_sf"/>
</dbReference>
<evidence type="ECO:0000313" key="4">
    <source>
        <dbReference type="EMBL" id="MRN55653.1"/>
    </source>
</evidence>
<proteinExistence type="inferred from homology"/>
<evidence type="ECO:0000256" key="2">
    <source>
        <dbReference type="ARBA" id="ARBA00022729"/>
    </source>
</evidence>